<reference evidence="6" key="1">
    <citation type="submission" date="2013-08" db="EMBL/GenBank/DDBJ databases">
        <authorList>
            <person name="Mendez C."/>
            <person name="Richter M."/>
            <person name="Ferrer M."/>
            <person name="Sanchez J."/>
        </authorList>
    </citation>
    <scope>NUCLEOTIDE SEQUENCE</scope>
</reference>
<evidence type="ECO:0000259" key="5">
    <source>
        <dbReference type="Pfam" id="PF02770"/>
    </source>
</evidence>
<dbReference type="CDD" id="cd00567">
    <property type="entry name" value="ACAD"/>
    <property type="match status" value="1"/>
</dbReference>
<dbReference type="InterPro" id="IPR009075">
    <property type="entry name" value="AcylCo_DH/oxidase_C"/>
</dbReference>
<dbReference type="EMBL" id="AUZY01006531">
    <property type="protein sequence ID" value="EQD54060.1"/>
    <property type="molecule type" value="Genomic_DNA"/>
</dbReference>
<feature type="domain" description="Acyl-CoA oxidase/dehydrogenase middle" evidence="5">
    <location>
        <begin position="16"/>
        <end position="110"/>
    </location>
</feature>
<dbReference type="GO" id="GO:0046359">
    <property type="term" value="P:butyrate catabolic process"/>
    <property type="evidence" value="ECO:0007669"/>
    <property type="project" value="TreeGrafter"/>
</dbReference>
<reference evidence="6" key="2">
    <citation type="journal article" date="2014" name="ISME J.">
        <title>Microbial stratification in low pH oxic and suboxic macroscopic growths along an acid mine drainage.</title>
        <authorList>
            <person name="Mendez-Garcia C."/>
            <person name="Mesa V."/>
            <person name="Sprenger R.R."/>
            <person name="Richter M."/>
            <person name="Diez M.S."/>
            <person name="Solano J."/>
            <person name="Bargiela R."/>
            <person name="Golyshina O.V."/>
            <person name="Manteca A."/>
            <person name="Ramos J.L."/>
            <person name="Gallego J.R."/>
            <person name="Llorente I."/>
            <person name="Martins Dos Santos V.A."/>
            <person name="Jensen O.N."/>
            <person name="Pelaez A.I."/>
            <person name="Sanchez J."/>
            <person name="Ferrer M."/>
        </authorList>
    </citation>
    <scope>NUCLEOTIDE SEQUENCE</scope>
</reference>
<dbReference type="Pfam" id="PF00441">
    <property type="entry name" value="Acyl-CoA_dh_1"/>
    <property type="match status" value="1"/>
</dbReference>
<comment type="similarity">
    <text evidence="1">Belongs to the acyl-CoA dehydrogenase family.</text>
</comment>
<keyword evidence="2" id="KW-0285">Flavoprotein</keyword>
<name>T1BIY2_9ZZZZ</name>
<dbReference type="PANTHER" id="PTHR43884">
    <property type="entry name" value="ACYL-COA DEHYDROGENASE"/>
    <property type="match status" value="1"/>
</dbReference>
<organism evidence="6">
    <name type="scientific">mine drainage metagenome</name>
    <dbReference type="NCBI Taxonomy" id="410659"/>
    <lineage>
        <taxon>unclassified sequences</taxon>
        <taxon>metagenomes</taxon>
        <taxon>ecological metagenomes</taxon>
    </lineage>
</organism>
<dbReference type="Gene3D" id="1.20.140.10">
    <property type="entry name" value="Butyryl-CoA Dehydrogenase, subunit A, domain 3"/>
    <property type="match status" value="1"/>
</dbReference>
<dbReference type="Pfam" id="PF02770">
    <property type="entry name" value="Acyl-CoA_dh_M"/>
    <property type="match status" value="1"/>
</dbReference>
<gene>
    <name evidence="6" type="ORF">B1B_09862</name>
</gene>
<dbReference type="AlphaFoldDB" id="T1BIY2"/>
<evidence type="ECO:0000256" key="2">
    <source>
        <dbReference type="ARBA" id="ARBA00022630"/>
    </source>
</evidence>
<protein>
    <submittedName>
        <fullName evidence="6">Acyl-CoA dehydrogenase domain-containing protein</fullName>
    </submittedName>
</protein>
<dbReference type="SUPFAM" id="SSF47203">
    <property type="entry name" value="Acyl-CoA dehydrogenase C-terminal domain-like"/>
    <property type="match status" value="1"/>
</dbReference>
<comment type="caution">
    <text evidence="6">The sequence shown here is derived from an EMBL/GenBank/DDBJ whole genome shotgun (WGS) entry which is preliminary data.</text>
</comment>
<dbReference type="Gene3D" id="2.40.110.10">
    <property type="entry name" value="Butyryl-CoA Dehydrogenase, subunit A, domain 2"/>
    <property type="match status" value="1"/>
</dbReference>
<dbReference type="GO" id="GO:0003995">
    <property type="term" value="F:acyl-CoA dehydrogenase activity"/>
    <property type="evidence" value="ECO:0007669"/>
    <property type="project" value="TreeGrafter"/>
</dbReference>
<sequence length="286" mass="31326">WFRPLFTGAVLVGNQVTEPGAGSDASHLRLTAEPLSGPEGGFVLTGTKSQIAFASDAQAAVVYARTGEGEGARGISAFLVPQDLRGIGVEPYEDLGERWMRRGDVHYDRVRVPKENLVGEPGRGFTYLRTELTQERALLAVIYLALSRASLDEVAEGVMHRLVFGRPLGSFEAASFPLVEDLARWEAAHLYVGETLRHLERAEGPVDGRAALAKWLSNETALAILDHAMQLTGGEGYSHRLPHEQRWRDVRSGRVAHGSQEILRLVAAREYLGRASSPYGPWPKPP</sequence>
<dbReference type="InterPro" id="IPR009100">
    <property type="entry name" value="AcylCoA_DH/oxidase_NM_dom_sf"/>
</dbReference>
<dbReference type="PANTHER" id="PTHR43884:SF12">
    <property type="entry name" value="ISOVALERYL-COA DEHYDROGENASE, MITOCHONDRIAL-RELATED"/>
    <property type="match status" value="1"/>
</dbReference>
<dbReference type="SUPFAM" id="SSF56645">
    <property type="entry name" value="Acyl-CoA dehydrogenase NM domain-like"/>
    <property type="match status" value="1"/>
</dbReference>
<feature type="non-terminal residue" evidence="6">
    <location>
        <position position="1"/>
    </location>
</feature>
<evidence type="ECO:0000256" key="1">
    <source>
        <dbReference type="ARBA" id="ARBA00009347"/>
    </source>
</evidence>
<dbReference type="InterPro" id="IPR036250">
    <property type="entry name" value="AcylCo_DH-like_C"/>
</dbReference>
<evidence type="ECO:0000313" key="6">
    <source>
        <dbReference type="EMBL" id="EQD54060.1"/>
    </source>
</evidence>
<evidence type="ECO:0000256" key="3">
    <source>
        <dbReference type="ARBA" id="ARBA00022827"/>
    </source>
</evidence>
<dbReference type="GO" id="GO:0033539">
    <property type="term" value="P:fatty acid beta-oxidation using acyl-CoA dehydrogenase"/>
    <property type="evidence" value="ECO:0007669"/>
    <property type="project" value="TreeGrafter"/>
</dbReference>
<dbReference type="InterPro" id="IPR046373">
    <property type="entry name" value="Acyl-CoA_Oxase/DH_mid-dom_sf"/>
</dbReference>
<evidence type="ECO:0000259" key="4">
    <source>
        <dbReference type="Pfam" id="PF00441"/>
    </source>
</evidence>
<accession>T1BIY2</accession>
<keyword evidence="3" id="KW-0274">FAD</keyword>
<proteinExistence type="inferred from homology"/>
<dbReference type="InterPro" id="IPR006091">
    <property type="entry name" value="Acyl-CoA_Oxase/DH_mid-dom"/>
</dbReference>
<feature type="domain" description="Acyl-CoA dehydrogenase/oxidase C-terminal" evidence="4">
    <location>
        <begin position="122"/>
        <end position="271"/>
    </location>
</feature>